<keyword evidence="2" id="KW-0694">RNA-binding</keyword>
<dbReference type="Pfam" id="PF01588">
    <property type="entry name" value="tRNA_bind"/>
    <property type="match status" value="1"/>
</dbReference>
<proteinExistence type="predicted"/>
<dbReference type="InterPro" id="IPR002547">
    <property type="entry name" value="tRNA-bd_dom"/>
</dbReference>
<evidence type="ECO:0000259" key="3">
    <source>
        <dbReference type="PROSITE" id="PS50886"/>
    </source>
</evidence>
<dbReference type="NCBIfam" id="NF045760">
    <property type="entry name" value="YtpR"/>
    <property type="match status" value="1"/>
</dbReference>
<dbReference type="CDD" id="cd02796">
    <property type="entry name" value="tRNA_bind_bactPheRS"/>
    <property type="match status" value="1"/>
</dbReference>
<dbReference type="FunFam" id="2.40.50.140:FF:000045">
    <property type="entry name" value="Phenylalanine--tRNA ligase beta subunit"/>
    <property type="match status" value="1"/>
</dbReference>
<evidence type="ECO:0000256" key="2">
    <source>
        <dbReference type="ARBA" id="ARBA00022884"/>
    </source>
</evidence>
<dbReference type="EC" id="6.1.1.20" evidence="4"/>
<keyword evidence="4" id="KW-0436">Ligase</keyword>
<dbReference type="InterPro" id="IPR009061">
    <property type="entry name" value="DNA-bd_dom_put_sf"/>
</dbReference>
<dbReference type="SUPFAM" id="SSF46955">
    <property type="entry name" value="Putative DNA-binding domain"/>
    <property type="match status" value="1"/>
</dbReference>
<gene>
    <name evidence="4" type="ORF">MNBD_DELTA01-1806</name>
</gene>
<dbReference type="InterPro" id="IPR033714">
    <property type="entry name" value="tRNA_bind_bactPheRS"/>
</dbReference>
<dbReference type="InterPro" id="IPR012340">
    <property type="entry name" value="NA-bd_OB-fold"/>
</dbReference>
<accession>A0A3B0RQ49</accession>
<evidence type="ECO:0000313" key="4">
    <source>
        <dbReference type="EMBL" id="VAV85725.1"/>
    </source>
</evidence>
<feature type="domain" description="TRNA-binding" evidence="3">
    <location>
        <begin position="39"/>
        <end position="147"/>
    </location>
</feature>
<keyword evidence="4" id="KW-0030">Aminoacyl-tRNA synthetase</keyword>
<sequence>MLFSYNWIKEYIDTQLSASEVAERLTAAGIEVDGVSSEGPDIKGVVIAEIITKGSHPNADRLSLCEVATPDKTYSIVCGAANMKAGDKVALAPVGAILPGGHKLKKSKIRGVASEGMMCSEVELGLAEESGGIMILPEDSETGQDLVTALGSADSMLDADILPN</sequence>
<dbReference type="GO" id="GO:0000049">
    <property type="term" value="F:tRNA binding"/>
    <property type="evidence" value="ECO:0007669"/>
    <property type="project" value="UniProtKB-KW"/>
</dbReference>
<evidence type="ECO:0000256" key="1">
    <source>
        <dbReference type="ARBA" id="ARBA00022555"/>
    </source>
</evidence>
<dbReference type="AlphaFoldDB" id="A0A3B0RQ49"/>
<reference evidence="4" key="1">
    <citation type="submission" date="2018-06" db="EMBL/GenBank/DDBJ databases">
        <authorList>
            <person name="Zhirakovskaya E."/>
        </authorList>
    </citation>
    <scope>NUCLEOTIDE SEQUENCE</scope>
</reference>
<keyword evidence="1" id="KW-0820">tRNA-binding</keyword>
<name>A0A3B0RQ49_9ZZZZ</name>
<dbReference type="SUPFAM" id="SSF50249">
    <property type="entry name" value="Nucleic acid-binding proteins"/>
    <property type="match status" value="1"/>
</dbReference>
<dbReference type="GO" id="GO:0004826">
    <property type="term" value="F:phenylalanine-tRNA ligase activity"/>
    <property type="evidence" value="ECO:0007669"/>
    <property type="project" value="UniProtKB-EC"/>
</dbReference>
<feature type="non-terminal residue" evidence="4">
    <location>
        <position position="164"/>
    </location>
</feature>
<dbReference type="EMBL" id="UOEA01000096">
    <property type="protein sequence ID" value="VAV85725.1"/>
    <property type="molecule type" value="Genomic_DNA"/>
</dbReference>
<protein>
    <submittedName>
        <fullName evidence="4">Phenylalanyl-tRNA synthetase beta chain</fullName>
        <ecNumber evidence="4">6.1.1.20</ecNumber>
    </submittedName>
</protein>
<dbReference type="PROSITE" id="PS50886">
    <property type="entry name" value="TRBD"/>
    <property type="match status" value="1"/>
</dbReference>
<dbReference type="Gene3D" id="3.30.56.10">
    <property type="match status" value="1"/>
</dbReference>
<organism evidence="4">
    <name type="scientific">hydrothermal vent metagenome</name>
    <dbReference type="NCBI Taxonomy" id="652676"/>
    <lineage>
        <taxon>unclassified sequences</taxon>
        <taxon>metagenomes</taxon>
        <taxon>ecological metagenomes</taxon>
    </lineage>
</organism>
<dbReference type="Gene3D" id="2.40.50.140">
    <property type="entry name" value="Nucleic acid-binding proteins"/>
    <property type="match status" value="1"/>
</dbReference>